<evidence type="ECO:0000313" key="9">
    <source>
        <dbReference type="Proteomes" id="UP000038040"/>
    </source>
</evidence>
<evidence type="ECO:0000256" key="8">
    <source>
        <dbReference type="ARBA" id="ARBA00041958"/>
    </source>
</evidence>
<evidence type="ECO:0000256" key="7">
    <source>
        <dbReference type="ARBA" id="ARBA00039966"/>
    </source>
</evidence>
<reference evidence="10" key="1">
    <citation type="submission" date="2017-02" db="UniProtKB">
        <authorList>
            <consortium name="WormBaseParasite"/>
        </authorList>
    </citation>
    <scope>IDENTIFICATION</scope>
</reference>
<dbReference type="Proteomes" id="UP000038040">
    <property type="component" value="Unplaced"/>
</dbReference>
<dbReference type="GO" id="GO:0008017">
    <property type="term" value="F:microtubule binding"/>
    <property type="evidence" value="ECO:0007669"/>
    <property type="project" value="TreeGrafter"/>
</dbReference>
<evidence type="ECO:0000256" key="5">
    <source>
        <dbReference type="ARBA" id="ARBA00022803"/>
    </source>
</evidence>
<evidence type="ECO:0000256" key="3">
    <source>
        <dbReference type="ARBA" id="ARBA00022490"/>
    </source>
</evidence>
<evidence type="ECO:0000313" key="10">
    <source>
        <dbReference type="WBParaSite" id="DME_0000582501-mRNA-1"/>
    </source>
</evidence>
<evidence type="ECO:0000256" key="6">
    <source>
        <dbReference type="ARBA" id="ARBA00023212"/>
    </source>
</evidence>
<evidence type="ECO:0000256" key="2">
    <source>
        <dbReference type="ARBA" id="ARBA00011375"/>
    </source>
</evidence>
<comment type="subunit">
    <text evidence="2">Interacts with microtubules.</text>
</comment>
<dbReference type="InterPro" id="IPR011990">
    <property type="entry name" value="TPR-like_helical_dom_sf"/>
</dbReference>
<dbReference type="GO" id="GO:0097431">
    <property type="term" value="C:mitotic spindle pole"/>
    <property type="evidence" value="ECO:0007669"/>
    <property type="project" value="TreeGrafter"/>
</dbReference>
<dbReference type="PANTHER" id="PTHR16056:SF16">
    <property type="entry name" value="REGULATOR OF MICROTUBULE DYNAMICS PROTEIN 1"/>
    <property type="match status" value="1"/>
</dbReference>
<keyword evidence="6" id="KW-0206">Cytoskeleton</keyword>
<name>A0A0N4UEL5_DRAME</name>
<comment type="subcellular location">
    <subcellularLocation>
        <location evidence="1">Cytoplasm</location>
        <location evidence="1">Cytoskeleton</location>
    </subcellularLocation>
</comment>
<dbReference type="SUPFAM" id="SSF48452">
    <property type="entry name" value="TPR-like"/>
    <property type="match status" value="1"/>
</dbReference>
<protein>
    <recommendedName>
        <fullName evidence="7">Regulator of microtubule dynamics protein 1</fullName>
    </recommendedName>
    <alternativeName>
        <fullName evidence="8">Protein FAM82B</fullName>
    </alternativeName>
</protein>
<keyword evidence="4" id="KW-0677">Repeat</keyword>
<evidence type="ECO:0000256" key="1">
    <source>
        <dbReference type="ARBA" id="ARBA00004245"/>
    </source>
</evidence>
<dbReference type="WBParaSite" id="DME_0000582501-mRNA-1">
    <property type="protein sequence ID" value="DME_0000582501-mRNA-1"/>
    <property type="gene ID" value="DME_0000582501"/>
</dbReference>
<dbReference type="PANTHER" id="PTHR16056">
    <property type="entry name" value="REGULATOR OF MICROTUBULE DYNAMICS PROTEIN"/>
    <property type="match status" value="1"/>
</dbReference>
<dbReference type="AlphaFoldDB" id="A0A0N4UEL5"/>
<dbReference type="Gene3D" id="1.25.40.10">
    <property type="entry name" value="Tetratricopeptide repeat domain"/>
    <property type="match status" value="1"/>
</dbReference>
<dbReference type="GO" id="GO:0005876">
    <property type="term" value="C:spindle microtubule"/>
    <property type="evidence" value="ECO:0007669"/>
    <property type="project" value="TreeGrafter"/>
</dbReference>
<dbReference type="Pfam" id="PF21033">
    <property type="entry name" value="RMD1-3"/>
    <property type="match status" value="1"/>
</dbReference>
<dbReference type="GO" id="GO:0005739">
    <property type="term" value="C:mitochondrion"/>
    <property type="evidence" value="ECO:0007669"/>
    <property type="project" value="TreeGrafter"/>
</dbReference>
<dbReference type="InterPro" id="IPR049039">
    <property type="entry name" value="RMD1-3_a_helical_rpt"/>
</dbReference>
<accession>A0A0N4UEL5</accession>
<keyword evidence="5" id="KW-0802">TPR repeat</keyword>
<proteinExistence type="predicted"/>
<sequence length="180" mass="21292">LPNFYNLQDVGEKKRFIYEAYDVIKKAIDKSEKDCANAHKWYGIILNYIGEFEGYRQQILNSYEIRKHFEKALAINDKDPTTWHLLGVWHFACADLSYPLRLIAKTIFGTPPLSTFESALEYFEKAESPNFYSRNTWYLAEVYERLGRYDEAKAFYLAAFKMPIITIDDIEVHRMVDLKY</sequence>
<organism evidence="9 10">
    <name type="scientific">Dracunculus medinensis</name>
    <name type="common">Guinea worm</name>
    <dbReference type="NCBI Taxonomy" id="318479"/>
    <lineage>
        <taxon>Eukaryota</taxon>
        <taxon>Metazoa</taxon>
        <taxon>Ecdysozoa</taxon>
        <taxon>Nematoda</taxon>
        <taxon>Chromadorea</taxon>
        <taxon>Rhabditida</taxon>
        <taxon>Spirurina</taxon>
        <taxon>Dracunculoidea</taxon>
        <taxon>Dracunculidae</taxon>
        <taxon>Dracunculus</taxon>
    </lineage>
</organism>
<evidence type="ECO:0000256" key="4">
    <source>
        <dbReference type="ARBA" id="ARBA00022737"/>
    </source>
</evidence>
<keyword evidence="3" id="KW-0963">Cytoplasm</keyword>